<organism evidence="14 15">
    <name type="scientific">Thermosyntropha lipolytica DSM 11003</name>
    <dbReference type="NCBI Taxonomy" id="1123382"/>
    <lineage>
        <taxon>Bacteria</taxon>
        <taxon>Bacillati</taxon>
        <taxon>Bacillota</taxon>
        <taxon>Clostridia</taxon>
        <taxon>Eubacteriales</taxon>
        <taxon>Syntrophomonadaceae</taxon>
        <taxon>Thermosyntropha</taxon>
    </lineage>
</organism>
<dbReference type="OrthoDB" id="9806203at2"/>
<feature type="binding site" evidence="9 11">
    <location>
        <position position="197"/>
    </location>
    <ligand>
        <name>substrate</name>
    </ligand>
</feature>
<comment type="pathway">
    <text evidence="2 9 12">Pyrimidine metabolism; UMP biosynthesis via de novo pathway; UMP from orotate: step 2/2.</text>
</comment>
<dbReference type="AlphaFoldDB" id="A0A1M5PYZ6"/>
<comment type="function">
    <text evidence="1 9">Catalyzes the decarboxylation of orotidine 5'-monophosphate (OMP) to uridine 5'-monophosphate (UMP).</text>
</comment>
<evidence type="ECO:0000256" key="10">
    <source>
        <dbReference type="PIRSR" id="PIRSR614732-1"/>
    </source>
</evidence>
<feature type="binding site" evidence="9 11">
    <location>
        <position position="218"/>
    </location>
    <ligand>
        <name>substrate</name>
    </ligand>
</feature>
<dbReference type="GO" id="GO:0005829">
    <property type="term" value="C:cytosol"/>
    <property type="evidence" value="ECO:0007669"/>
    <property type="project" value="TreeGrafter"/>
</dbReference>
<evidence type="ECO:0000256" key="6">
    <source>
        <dbReference type="ARBA" id="ARBA00023239"/>
    </source>
</evidence>
<evidence type="ECO:0000256" key="3">
    <source>
        <dbReference type="ARBA" id="ARBA00011738"/>
    </source>
</evidence>
<sequence>MQAKERIILALDVATREEALQLVKELKDHVGAFKIGMQLFNSTGPDIVKAVNDLGGRVFVDLKFHDIPNTVAEAGKVMTRLGCYMFNVHAAGGREMMRKLAEEVEKEAQNLGLIPPITLAVTVLTSISQRELEEDMLIKGLQVEEVAVRWAVMAKEAGIKGVVCSPHEIRAIREACGPDFKIVTPGIRPAWSEKNDQKRITTPKEALELGADYMVIGRPITKADNPKEAAQKIIKELEG</sequence>
<dbReference type="CDD" id="cd04725">
    <property type="entry name" value="OMP_decarboxylase_like"/>
    <property type="match status" value="1"/>
</dbReference>
<dbReference type="Gene3D" id="3.20.20.70">
    <property type="entry name" value="Aldolase class I"/>
    <property type="match status" value="1"/>
</dbReference>
<evidence type="ECO:0000256" key="11">
    <source>
        <dbReference type="PIRSR" id="PIRSR614732-2"/>
    </source>
</evidence>
<accession>A0A1M5PYZ6</accession>
<dbReference type="InterPro" id="IPR013785">
    <property type="entry name" value="Aldolase_TIM"/>
</dbReference>
<keyword evidence="15" id="KW-1185">Reference proteome</keyword>
<evidence type="ECO:0000256" key="4">
    <source>
        <dbReference type="ARBA" id="ARBA00022793"/>
    </source>
</evidence>
<dbReference type="UniPathway" id="UPA00070">
    <property type="reaction ID" value="UER00120"/>
</dbReference>
<feature type="binding site" evidence="9">
    <location>
        <begin position="61"/>
        <end position="70"/>
    </location>
    <ligand>
        <name>substrate</name>
    </ligand>
</feature>
<dbReference type="NCBIfam" id="NF001273">
    <property type="entry name" value="PRK00230.1"/>
    <property type="match status" value="1"/>
</dbReference>
<dbReference type="FunFam" id="3.20.20.70:FF:000015">
    <property type="entry name" value="Orotidine 5'-phosphate decarboxylase"/>
    <property type="match status" value="1"/>
</dbReference>
<feature type="domain" description="Orotidine 5'-phosphate decarboxylase" evidence="13">
    <location>
        <begin position="6"/>
        <end position="233"/>
    </location>
</feature>
<dbReference type="PROSITE" id="PS00156">
    <property type="entry name" value="OMPDECASE"/>
    <property type="match status" value="1"/>
</dbReference>
<dbReference type="GO" id="GO:0006207">
    <property type="term" value="P:'de novo' pyrimidine nucleobase biosynthetic process"/>
    <property type="evidence" value="ECO:0007669"/>
    <property type="project" value="InterPro"/>
</dbReference>
<dbReference type="PANTHER" id="PTHR32119">
    <property type="entry name" value="OROTIDINE 5'-PHOSPHATE DECARBOXYLASE"/>
    <property type="match status" value="1"/>
</dbReference>
<feature type="active site" description="For OMPdecase activity" evidence="10">
    <location>
        <position position="61"/>
    </location>
</feature>
<feature type="active site" description="For OMPdecase activity" evidence="10">
    <location>
        <position position="66"/>
    </location>
</feature>
<evidence type="ECO:0000256" key="8">
    <source>
        <dbReference type="ARBA" id="ARBA00061012"/>
    </source>
</evidence>
<dbReference type="InterPro" id="IPR014732">
    <property type="entry name" value="OMPdecase"/>
</dbReference>
<dbReference type="InterPro" id="IPR011060">
    <property type="entry name" value="RibuloseP-bd_barrel"/>
</dbReference>
<dbReference type="InterPro" id="IPR001754">
    <property type="entry name" value="OMPdeCOase_dom"/>
</dbReference>
<dbReference type="Proteomes" id="UP000242329">
    <property type="component" value="Unassembled WGS sequence"/>
</dbReference>
<dbReference type="STRING" id="1123382.SAMN02745221_01597"/>
<evidence type="ECO:0000256" key="12">
    <source>
        <dbReference type="RuleBase" id="RU000512"/>
    </source>
</evidence>
<feature type="binding site" evidence="9 11">
    <location>
        <position position="217"/>
    </location>
    <ligand>
        <name>substrate</name>
    </ligand>
</feature>
<dbReference type="GO" id="GO:0004590">
    <property type="term" value="F:orotidine-5'-phosphate decarboxylase activity"/>
    <property type="evidence" value="ECO:0007669"/>
    <property type="project" value="UniProtKB-UniRule"/>
</dbReference>
<dbReference type="SMART" id="SM00934">
    <property type="entry name" value="OMPdecase"/>
    <property type="match status" value="1"/>
</dbReference>
<feature type="binding site" evidence="9 11">
    <location>
        <position position="12"/>
    </location>
    <ligand>
        <name>substrate</name>
    </ligand>
</feature>
<name>A0A1M5PYZ6_9FIRM</name>
<dbReference type="NCBIfam" id="TIGR01740">
    <property type="entry name" value="pyrF"/>
    <property type="match status" value="1"/>
</dbReference>
<gene>
    <name evidence="9" type="primary">pyrF</name>
    <name evidence="14" type="ORF">SAMN02745221_01597</name>
</gene>
<evidence type="ECO:0000259" key="13">
    <source>
        <dbReference type="SMART" id="SM00934"/>
    </source>
</evidence>
<keyword evidence="5 9" id="KW-0665">Pyrimidine biosynthesis</keyword>
<dbReference type="RefSeq" id="WP_143156901.1">
    <property type="nucleotide sequence ID" value="NZ_FQWY01000027.1"/>
</dbReference>
<dbReference type="HAMAP" id="MF_01200_B">
    <property type="entry name" value="OMPdecase_type1_B"/>
    <property type="match status" value="1"/>
</dbReference>
<evidence type="ECO:0000313" key="14">
    <source>
        <dbReference type="EMBL" id="SHH06413.1"/>
    </source>
</evidence>
<evidence type="ECO:0000256" key="5">
    <source>
        <dbReference type="ARBA" id="ARBA00022975"/>
    </source>
</evidence>
<comment type="catalytic activity">
    <reaction evidence="7 9 12">
        <text>orotidine 5'-phosphate + H(+) = UMP + CO2</text>
        <dbReference type="Rhea" id="RHEA:11596"/>
        <dbReference type="ChEBI" id="CHEBI:15378"/>
        <dbReference type="ChEBI" id="CHEBI:16526"/>
        <dbReference type="ChEBI" id="CHEBI:57538"/>
        <dbReference type="ChEBI" id="CHEBI:57865"/>
        <dbReference type="EC" id="4.1.1.23"/>
    </reaction>
</comment>
<feature type="binding site" evidence="9 11">
    <location>
        <position position="125"/>
    </location>
    <ligand>
        <name>substrate</name>
    </ligand>
</feature>
<dbReference type="SUPFAM" id="SSF51366">
    <property type="entry name" value="Ribulose-phoshate binding barrel"/>
    <property type="match status" value="1"/>
</dbReference>
<evidence type="ECO:0000256" key="2">
    <source>
        <dbReference type="ARBA" id="ARBA00004861"/>
    </source>
</evidence>
<protein>
    <recommendedName>
        <fullName evidence="9">Orotidine 5'-phosphate decarboxylase</fullName>
        <ecNumber evidence="9">4.1.1.23</ecNumber>
    </recommendedName>
    <alternativeName>
        <fullName evidence="9">OMP decarboxylase</fullName>
        <shortName evidence="9">OMPDCase</shortName>
        <shortName evidence="9">OMPdecase</shortName>
    </alternativeName>
</protein>
<evidence type="ECO:0000256" key="9">
    <source>
        <dbReference type="HAMAP-Rule" id="MF_01200"/>
    </source>
</evidence>
<keyword evidence="4 9" id="KW-0210">Decarboxylase</keyword>
<feature type="binding site" evidence="9 11">
    <location>
        <position position="188"/>
    </location>
    <ligand>
        <name>substrate</name>
    </ligand>
</feature>
<dbReference type="EMBL" id="FQWY01000027">
    <property type="protein sequence ID" value="SHH06413.1"/>
    <property type="molecule type" value="Genomic_DNA"/>
</dbReference>
<evidence type="ECO:0000256" key="1">
    <source>
        <dbReference type="ARBA" id="ARBA00002356"/>
    </source>
</evidence>
<reference evidence="15" key="1">
    <citation type="submission" date="2016-11" db="EMBL/GenBank/DDBJ databases">
        <authorList>
            <person name="Varghese N."/>
            <person name="Submissions S."/>
        </authorList>
    </citation>
    <scope>NUCLEOTIDE SEQUENCE [LARGE SCALE GENOMIC DNA]</scope>
    <source>
        <strain evidence="15">DSM 11003</strain>
    </source>
</reference>
<dbReference type="InterPro" id="IPR018089">
    <property type="entry name" value="OMPdecase_AS"/>
</dbReference>
<evidence type="ECO:0000313" key="15">
    <source>
        <dbReference type="Proteomes" id="UP000242329"/>
    </source>
</evidence>
<comment type="similarity">
    <text evidence="8 9">Belongs to the OMP decarboxylase family. Type 1 subfamily.</text>
</comment>
<feature type="binding site" evidence="9 11">
    <location>
        <position position="34"/>
    </location>
    <ligand>
        <name>substrate</name>
    </ligand>
</feature>
<proteinExistence type="inferred from homology"/>
<comment type="subunit">
    <text evidence="3 9">Homodimer.</text>
</comment>
<dbReference type="EC" id="4.1.1.23" evidence="9"/>
<dbReference type="InterPro" id="IPR047596">
    <property type="entry name" value="OMPdecase_bac"/>
</dbReference>
<feature type="active site" description="For OMPdecase activity" evidence="10">
    <location>
        <position position="63"/>
    </location>
</feature>
<dbReference type="GO" id="GO:0044205">
    <property type="term" value="P:'de novo' UMP biosynthetic process"/>
    <property type="evidence" value="ECO:0007669"/>
    <property type="project" value="UniProtKB-UniRule"/>
</dbReference>
<dbReference type="PANTHER" id="PTHR32119:SF2">
    <property type="entry name" value="OROTIDINE 5'-PHOSPHATE DECARBOXYLASE"/>
    <property type="match status" value="1"/>
</dbReference>
<dbReference type="Pfam" id="PF00215">
    <property type="entry name" value="OMPdecase"/>
    <property type="match status" value="1"/>
</dbReference>
<keyword evidence="6 9" id="KW-0456">Lyase</keyword>
<feature type="active site" description="Proton donor" evidence="9">
    <location>
        <position position="63"/>
    </location>
</feature>
<evidence type="ECO:0000256" key="7">
    <source>
        <dbReference type="ARBA" id="ARBA00049157"/>
    </source>
</evidence>